<dbReference type="PANTHER" id="PTHR30055">
    <property type="entry name" value="HTH-TYPE TRANSCRIPTIONAL REGULATOR RUTR"/>
    <property type="match status" value="1"/>
</dbReference>
<dbReference type="AlphaFoldDB" id="A0A6G4U4U4"/>
<sequence length="208" mass="23307">MTSTDTPRRGAEKRQAVLEGALTVFARDGYTRAGIDTIAKEAGVSTRTIYNHFTDKARLFEDVILYSANRVAEAQLAILERHLRKVTDIEQDLIDFGLEWHRRDPAQDRHFALIRHLNADVDHIPPPAIEAWQEAGPLRVFRAFADWLAGLADRGLLRVPDPERAALHLTQLTSPQSPSFRARQPTDAEITESVRAGVHAFLHGYGAN</sequence>
<name>A0A6G4U4U4_9ACTN</name>
<keyword evidence="2 4" id="KW-0238">DNA-binding</keyword>
<evidence type="ECO:0000256" key="2">
    <source>
        <dbReference type="ARBA" id="ARBA00023125"/>
    </source>
</evidence>
<dbReference type="PROSITE" id="PS50977">
    <property type="entry name" value="HTH_TETR_2"/>
    <property type="match status" value="1"/>
</dbReference>
<protein>
    <submittedName>
        <fullName evidence="6">TetR/AcrR family transcriptional regulator</fullName>
    </submittedName>
</protein>
<dbReference type="InterPro" id="IPR039536">
    <property type="entry name" value="TetR_C_Proteobacteria"/>
</dbReference>
<feature type="domain" description="HTH tetR-type" evidence="5">
    <location>
        <begin position="11"/>
        <end position="71"/>
    </location>
</feature>
<dbReference type="InterPro" id="IPR009057">
    <property type="entry name" value="Homeodomain-like_sf"/>
</dbReference>
<dbReference type="FunFam" id="1.10.10.60:FF:000141">
    <property type="entry name" value="TetR family transcriptional regulator"/>
    <property type="match status" value="1"/>
</dbReference>
<dbReference type="PANTHER" id="PTHR30055:SF146">
    <property type="entry name" value="HTH-TYPE TRANSCRIPTIONAL DUAL REGULATOR CECR"/>
    <property type="match status" value="1"/>
</dbReference>
<dbReference type="SUPFAM" id="SSF46689">
    <property type="entry name" value="Homeodomain-like"/>
    <property type="match status" value="1"/>
</dbReference>
<keyword evidence="3" id="KW-0804">Transcription</keyword>
<dbReference type="GO" id="GO:0000976">
    <property type="term" value="F:transcription cis-regulatory region binding"/>
    <property type="evidence" value="ECO:0007669"/>
    <property type="project" value="TreeGrafter"/>
</dbReference>
<comment type="caution">
    <text evidence="6">The sequence shown here is derived from an EMBL/GenBank/DDBJ whole genome shotgun (WGS) entry which is preliminary data.</text>
</comment>
<dbReference type="GO" id="GO:0003700">
    <property type="term" value="F:DNA-binding transcription factor activity"/>
    <property type="evidence" value="ECO:0007669"/>
    <property type="project" value="TreeGrafter"/>
</dbReference>
<proteinExistence type="predicted"/>
<dbReference type="PRINTS" id="PR00455">
    <property type="entry name" value="HTHTETR"/>
</dbReference>
<evidence type="ECO:0000256" key="3">
    <source>
        <dbReference type="ARBA" id="ARBA00023163"/>
    </source>
</evidence>
<keyword evidence="7" id="KW-1185">Reference proteome</keyword>
<dbReference type="Pfam" id="PF14246">
    <property type="entry name" value="TetR_C_7"/>
    <property type="match status" value="1"/>
</dbReference>
<dbReference type="InterPro" id="IPR050109">
    <property type="entry name" value="HTH-type_TetR-like_transc_reg"/>
</dbReference>
<dbReference type="RefSeq" id="WP_165240494.1">
    <property type="nucleotide sequence ID" value="NZ_JAAKZV010000129.1"/>
</dbReference>
<evidence type="ECO:0000313" key="6">
    <source>
        <dbReference type="EMBL" id="NGN67194.1"/>
    </source>
</evidence>
<dbReference type="EMBL" id="JAAKZV010000129">
    <property type="protein sequence ID" value="NGN67194.1"/>
    <property type="molecule type" value="Genomic_DNA"/>
</dbReference>
<evidence type="ECO:0000313" key="7">
    <source>
        <dbReference type="Proteomes" id="UP000481583"/>
    </source>
</evidence>
<reference evidence="6 7" key="1">
    <citation type="submission" date="2020-02" db="EMBL/GenBank/DDBJ databases">
        <title>Whole-genome analyses of novel actinobacteria.</title>
        <authorList>
            <person name="Sahin N."/>
        </authorList>
    </citation>
    <scope>NUCLEOTIDE SEQUENCE [LARGE SCALE GENOMIC DNA]</scope>
    <source>
        <strain evidence="6 7">A7024</strain>
    </source>
</reference>
<dbReference type="Pfam" id="PF00440">
    <property type="entry name" value="TetR_N"/>
    <property type="match status" value="1"/>
</dbReference>
<evidence type="ECO:0000259" key="5">
    <source>
        <dbReference type="PROSITE" id="PS50977"/>
    </source>
</evidence>
<organism evidence="6 7">
    <name type="scientific">Streptomyces coryli</name>
    <dbReference type="NCBI Taxonomy" id="1128680"/>
    <lineage>
        <taxon>Bacteria</taxon>
        <taxon>Bacillati</taxon>
        <taxon>Actinomycetota</taxon>
        <taxon>Actinomycetes</taxon>
        <taxon>Kitasatosporales</taxon>
        <taxon>Streptomycetaceae</taxon>
        <taxon>Streptomyces</taxon>
    </lineage>
</organism>
<feature type="DNA-binding region" description="H-T-H motif" evidence="4">
    <location>
        <begin position="34"/>
        <end position="53"/>
    </location>
</feature>
<evidence type="ECO:0000256" key="4">
    <source>
        <dbReference type="PROSITE-ProRule" id="PRU00335"/>
    </source>
</evidence>
<keyword evidence="1" id="KW-0805">Transcription regulation</keyword>
<evidence type="ECO:0000256" key="1">
    <source>
        <dbReference type="ARBA" id="ARBA00023015"/>
    </source>
</evidence>
<dbReference type="InterPro" id="IPR001647">
    <property type="entry name" value="HTH_TetR"/>
</dbReference>
<gene>
    <name evidence="6" type="ORF">G5C51_25205</name>
</gene>
<dbReference type="Proteomes" id="UP000481583">
    <property type="component" value="Unassembled WGS sequence"/>
</dbReference>
<dbReference type="Gene3D" id="1.10.357.10">
    <property type="entry name" value="Tetracycline Repressor, domain 2"/>
    <property type="match status" value="1"/>
</dbReference>
<accession>A0A6G4U4U4</accession>
<dbReference type="GO" id="GO:0045892">
    <property type="term" value="P:negative regulation of DNA-templated transcription"/>
    <property type="evidence" value="ECO:0007669"/>
    <property type="project" value="UniProtKB-ARBA"/>
</dbReference>